<protein>
    <recommendedName>
        <fullName evidence="3">O-acyltransferase WSD1 C-terminal domain-containing protein</fullName>
    </recommendedName>
</protein>
<dbReference type="RefSeq" id="WP_013127231.1">
    <property type="nucleotide sequence ID" value="NC_014158.1"/>
</dbReference>
<reference evidence="2" key="1">
    <citation type="submission" date="2010-03" db="EMBL/GenBank/DDBJ databases">
        <title>The complete chromosome of Tsukamurella paurometabola DSM 20162.</title>
        <authorList>
            <consortium name="US DOE Joint Genome Institute (JGI-PGF)"/>
            <person name="Lucas S."/>
            <person name="Copeland A."/>
            <person name="Lapidus A."/>
            <person name="Glavina del Rio T."/>
            <person name="Dalin E."/>
            <person name="Tice H."/>
            <person name="Bruce D."/>
            <person name="Goodwin L."/>
            <person name="Pitluck S."/>
            <person name="Kyrpides N."/>
            <person name="Mavromatis K."/>
            <person name="Ivanova N."/>
            <person name="Mikhailova N."/>
            <person name="Munk A.C."/>
            <person name="Brettin T."/>
            <person name="Detter J.C."/>
            <person name="Tapia R."/>
            <person name="Han C."/>
            <person name="Larimer F."/>
            <person name="Land M."/>
            <person name="Hauser L."/>
            <person name="Markowitz V."/>
            <person name="Cheng J.-F."/>
            <person name="Hugenholtz P."/>
            <person name="Woyke T."/>
            <person name="Wu D."/>
            <person name="Jando M."/>
            <person name="Brambilla E."/>
            <person name="Klenk H.-P."/>
            <person name="Eisen J.A."/>
        </authorList>
    </citation>
    <scope>NUCLEOTIDE SEQUENCE [LARGE SCALE GENOMIC DNA]</scope>
    <source>
        <strain evidence="2">ATCC 8368 / DSM 20162 / CCUG 35730 / CIP 100753 / JCM 10117 / KCTC 9821 / NBRC 16120 / NCIMB 702349 / NCTC 13040</strain>
    </source>
</reference>
<dbReference type="Proteomes" id="UP000001213">
    <property type="component" value="Chromosome"/>
</dbReference>
<name>D5US09_TSUPD</name>
<dbReference type="HOGENOM" id="CLU_685023_0_0_11"/>
<dbReference type="EMBL" id="CP001966">
    <property type="protein sequence ID" value="ADG79214.1"/>
    <property type="molecule type" value="Genomic_DNA"/>
</dbReference>
<evidence type="ECO:0000313" key="1">
    <source>
        <dbReference type="EMBL" id="ADG79214.1"/>
    </source>
</evidence>
<evidence type="ECO:0000313" key="2">
    <source>
        <dbReference type="Proteomes" id="UP000001213"/>
    </source>
</evidence>
<gene>
    <name evidence="1" type="ordered locus">Tpau_2611</name>
</gene>
<organism evidence="1 2">
    <name type="scientific">Tsukamurella paurometabola (strain ATCC 8368 / DSM 20162 / CCUG 35730 / CIP 100753 / JCM 10117 / KCTC 9821 / NBRC 16120 / NCIMB 702349 / NCTC 13040)</name>
    <name type="common">Corynebacterium paurometabolum</name>
    <dbReference type="NCBI Taxonomy" id="521096"/>
    <lineage>
        <taxon>Bacteria</taxon>
        <taxon>Bacillati</taxon>
        <taxon>Actinomycetota</taxon>
        <taxon>Actinomycetes</taxon>
        <taxon>Mycobacteriales</taxon>
        <taxon>Tsukamurellaceae</taxon>
        <taxon>Tsukamurella</taxon>
    </lineage>
</organism>
<keyword evidence="2" id="KW-1185">Reference proteome</keyword>
<accession>D5US09</accession>
<dbReference type="STRING" id="521096.Tpau_2611"/>
<dbReference type="KEGG" id="tpr:Tpau_2611"/>
<reference evidence="1 2" key="2">
    <citation type="journal article" date="2011" name="Stand. Genomic Sci.">
        <title>Complete genome sequence of Tsukamurella paurometabola type strain (no. 33).</title>
        <authorList>
            <person name="Munk A.C."/>
            <person name="Lapidus A."/>
            <person name="Lucas S."/>
            <person name="Nolan M."/>
            <person name="Tice H."/>
            <person name="Cheng J.F."/>
            <person name="Del Rio T.G."/>
            <person name="Goodwin L."/>
            <person name="Pitluck S."/>
            <person name="Liolios K."/>
            <person name="Huntemann M."/>
            <person name="Ivanova N."/>
            <person name="Mavromatis K."/>
            <person name="Mikhailova N."/>
            <person name="Pati A."/>
            <person name="Chen A."/>
            <person name="Palaniappan K."/>
            <person name="Tapia R."/>
            <person name="Han C."/>
            <person name="Land M."/>
            <person name="Hauser L."/>
            <person name="Chang Y.J."/>
            <person name="Jeffries C.D."/>
            <person name="Brettin T."/>
            <person name="Yasawong M."/>
            <person name="Brambilla E.M."/>
            <person name="Rohde M."/>
            <person name="Sikorski J."/>
            <person name="Goker M."/>
            <person name="Detter J.C."/>
            <person name="Woyke T."/>
            <person name="Bristow J."/>
            <person name="Eisen J.A."/>
            <person name="Markowitz V."/>
            <person name="Hugenholtz P."/>
            <person name="Kyrpides N.C."/>
            <person name="Klenk H.P."/>
        </authorList>
    </citation>
    <scope>NUCLEOTIDE SEQUENCE [LARGE SCALE GENOMIC DNA]</scope>
    <source>
        <strain evidence="2">ATCC 8368 / DSM 20162 / CCUG 35730 / CIP 100753 / JCM 10117 / KCTC 9821 / NBRC 16120 / NCIMB 702349 / NCTC 13040</strain>
    </source>
</reference>
<dbReference type="AlphaFoldDB" id="D5US09"/>
<sequence length="402" mass="43331">MSESRLRVGELDRLFAGRAIVCVVGPVEGPATEILPRLRWMVRSEPANRIGVIPDAHSVRWRRTEPDESWLITDRDFAVDDIEGAIRRLHARPSSPPVQVGLERGHLLLRVDHGVGDMGLIFAIVATLSQPGSPSRIMFDSTPTGFGLRRPIARVLRRELVNDPVETTRAGFDLIGSRLRRSGQDQSDTSQVADVIGDPTSVFVRSDCGYIDVLVAERAGMDANPSVSALLAYAVSTELVALDSGLTEIDVVVSLRGRTGDRREAAGNLTAVTSVPLGPTSQFVGQFDRAVRSPRVPVQLALSLALSSVTRGRSRARRSGPSVSISNLTRAASAARIAWSGPPPVRTCAVGAPLNGPGCLAVVLTQVGSEVQATVHLDRTRHQPEDVRRAVGRALAAEWWNR</sequence>
<evidence type="ECO:0008006" key="3">
    <source>
        <dbReference type="Google" id="ProtNLM"/>
    </source>
</evidence>
<proteinExistence type="predicted"/>